<evidence type="ECO:0000256" key="1">
    <source>
        <dbReference type="ARBA" id="ARBA00022485"/>
    </source>
</evidence>
<accession>A0ABT8NHY1</accession>
<keyword evidence="11" id="KW-1185">Reference proteome</keyword>
<reference evidence="10 11" key="1">
    <citation type="submission" date="2023-07" db="EMBL/GenBank/DDBJ databases">
        <title>Novel species in genus Planococcus.</title>
        <authorList>
            <person name="Ning S."/>
        </authorList>
    </citation>
    <scope>NUCLEOTIDE SEQUENCE [LARGE SCALE GENOMIC DNA]</scope>
    <source>
        <strain evidence="10 11">N017</strain>
    </source>
</reference>
<evidence type="ECO:0000256" key="3">
    <source>
        <dbReference type="ARBA" id="ARBA00022694"/>
    </source>
</evidence>
<dbReference type="PROSITE" id="PS51379">
    <property type="entry name" value="4FE4S_FER_2"/>
    <property type="match status" value="1"/>
</dbReference>
<dbReference type="Pfam" id="PF13484">
    <property type="entry name" value="Fer4_16"/>
    <property type="match status" value="1"/>
</dbReference>
<sequence length="381" mass="42384">MNLDQFQKELVAYASEIGIDKIGFASAEPFYNLRHRLIRQQQLNYQSGFEEPDIEKRIRPALLLDEAVSIIAIAIAYPSKMKDAPQGVKGSRRGIFSRSSWGKDYHAALRERLTLLEAFIAAHYPEARMRSMVDTGELSDRAVAERAGIGWSAKNTSIITPEFGSYVYLGEMITNIPFRFDEPIEDQCGDCRLCIDVCPTGAIVEGGQLNAQRCISFLTQTKGFLPDEFRSVIGNRLYGCDTCQTVCPKNKRKANQIHQEFEPDPEIAKPLLEPLLTISNREFKAKFGYVSGSWRGKKPIQRNAILALAHFKEESAVPALIGLLTGDDRPVIRGTAAWALGKIGTDEGLEALKQAQHAEKDEEVLAEIQKGLAFFAEGMKG</sequence>
<dbReference type="Pfam" id="PF08331">
    <property type="entry name" value="QueG_DUF1730"/>
    <property type="match status" value="1"/>
</dbReference>
<dbReference type="Proteomes" id="UP001172142">
    <property type="component" value="Unassembled WGS sequence"/>
</dbReference>
<dbReference type="NCBIfam" id="TIGR00276">
    <property type="entry name" value="tRNA epoxyqueuosine(34) reductase QueG"/>
    <property type="match status" value="1"/>
</dbReference>
<keyword evidence="8" id="KW-0411">Iron-sulfur</keyword>
<evidence type="ECO:0000256" key="2">
    <source>
        <dbReference type="ARBA" id="ARBA00022490"/>
    </source>
</evidence>
<evidence type="ECO:0000256" key="6">
    <source>
        <dbReference type="ARBA" id="ARBA00023002"/>
    </source>
</evidence>
<feature type="domain" description="4Fe-4S ferredoxin-type" evidence="9">
    <location>
        <begin position="176"/>
        <end position="208"/>
    </location>
</feature>
<dbReference type="RefSeq" id="WP_301857604.1">
    <property type="nucleotide sequence ID" value="NZ_JAUJWU010000006.1"/>
</dbReference>
<dbReference type="InterPro" id="IPR016024">
    <property type="entry name" value="ARM-type_fold"/>
</dbReference>
<keyword evidence="6 10" id="KW-0560">Oxidoreductase</keyword>
<protein>
    <submittedName>
        <fullName evidence="10">tRNA epoxyqueuosine(34) reductase QueG</fullName>
        <ecNumber evidence="10">1.17.99.6</ecNumber>
    </submittedName>
</protein>
<evidence type="ECO:0000256" key="4">
    <source>
        <dbReference type="ARBA" id="ARBA00022723"/>
    </source>
</evidence>
<evidence type="ECO:0000313" key="10">
    <source>
        <dbReference type="EMBL" id="MDN7247373.1"/>
    </source>
</evidence>
<dbReference type="PANTHER" id="PTHR30002:SF4">
    <property type="entry name" value="EPOXYQUEUOSINE REDUCTASE"/>
    <property type="match status" value="1"/>
</dbReference>
<keyword evidence="3" id="KW-0819">tRNA processing</keyword>
<keyword evidence="5" id="KW-0671">Queuosine biosynthesis</keyword>
<keyword evidence="7" id="KW-0408">Iron</keyword>
<evidence type="ECO:0000256" key="5">
    <source>
        <dbReference type="ARBA" id="ARBA00022785"/>
    </source>
</evidence>
<evidence type="ECO:0000256" key="7">
    <source>
        <dbReference type="ARBA" id="ARBA00023004"/>
    </source>
</evidence>
<evidence type="ECO:0000313" key="11">
    <source>
        <dbReference type="Proteomes" id="UP001172142"/>
    </source>
</evidence>
<dbReference type="PANTHER" id="PTHR30002">
    <property type="entry name" value="EPOXYQUEUOSINE REDUCTASE"/>
    <property type="match status" value="1"/>
</dbReference>
<dbReference type="InterPro" id="IPR013542">
    <property type="entry name" value="QueG_DUF1730"/>
</dbReference>
<dbReference type="InterPro" id="IPR017900">
    <property type="entry name" value="4Fe4S_Fe_S_CS"/>
</dbReference>
<evidence type="ECO:0000259" key="9">
    <source>
        <dbReference type="PROSITE" id="PS51379"/>
    </source>
</evidence>
<dbReference type="EC" id="1.17.99.6" evidence="10"/>
<dbReference type="InterPro" id="IPR011989">
    <property type="entry name" value="ARM-like"/>
</dbReference>
<dbReference type="SMART" id="SM00567">
    <property type="entry name" value="EZ_HEAT"/>
    <property type="match status" value="2"/>
</dbReference>
<comment type="caution">
    <text evidence="10">The sequence shown here is derived from an EMBL/GenBank/DDBJ whole genome shotgun (WGS) entry which is preliminary data.</text>
</comment>
<gene>
    <name evidence="10" type="primary">queG</name>
    <name evidence="10" type="ORF">QWY13_17980</name>
</gene>
<dbReference type="SUPFAM" id="SSF48371">
    <property type="entry name" value="ARM repeat"/>
    <property type="match status" value="1"/>
</dbReference>
<proteinExistence type="predicted"/>
<dbReference type="EMBL" id="JAUJWU010000006">
    <property type="protein sequence ID" value="MDN7247373.1"/>
    <property type="molecule type" value="Genomic_DNA"/>
</dbReference>
<keyword evidence="2" id="KW-0963">Cytoplasm</keyword>
<organism evidence="10 11">
    <name type="scientific">Planococcus shenhongbingii</name>
    <dbReference type="NCBI Taxonomy" id="3058398"/>
    <lineage>
        <taxon>Bacteria</taxon>
        <taxon>Bacillati</taxon>
        <taxon>Bacillota</taxon>
        <taxon>Bacilli</taxon>
        <taxon>Bacillales</taxon>
        <taxon>Caryophanaceae</taxon>
        <taxon>Planococcus</taxon>
    </lineage>
</organism>
<dbReference type="Gene3D" id="1.25.10.10">
    <property type="entry name" value="Leucine-rich Repeat Variant"/>
    <property type="match status" value="1"/>
</dbReference>
<dbReference type="InterPro" id="IPR004453">
    <property type="entry name" value="QueG"/>
</dbReference>
<keyword evidence="1" id="KW-0004">4Fe-4S</keyword>
<dbReference type="Pfam" id="PF13646">
    <property type="entry name" value="HEAT_2"/>
    <property type="match status" value="1"/>
</dbReference>
<dbReference type="InterPro" id="IPR004155">
    <property type="entry name" value="PBS_lyase_HEAT"/>
</dbReference>
<dbReference type="Gene3D" id="3.30.70.20">
    <property type="match status" value="1"/>
</dbReference>
<dbReference type="GO" id="GO:0052693">
    <property type="term" value="F:epoxyqueuosine reductase activity"/>
    <property type="evidence" value="ECO:0007669"/>
    <property type="project" value="UniProtKB-EC"/>
</dbReference>
<dbReference type="PROSITE" id="PS00198">
    <property type="entry name" value="4FE4S_FER_1"/>
    <property type="match status" value="1"/>
</dbReference>
<evidence type="ECO:0000256" key="8">
    <source>
        <dbReference type="ARBA" id="ARBA00023014"/>
    </source>
</evidence>
<dbReference type="InterPro" id="IPR017896">
    <property type="entry name" value="4Fe4S_Fe-S-bd"/>
</dbReference>
<keyword evidence="4" id="KW-0479">Metal-binding</keyword>
<dbReference type="SUPFAM" id="SSF54862">
    <property type="entry name" value="4Fe-4S ferredoxins"/>
    <property type="match status" value="1"/>
</dbReference>
<name>A0ABT8NHY1_9BACL</name>